<comment type="pathway">
    <text evidence="7">Cofactor biosynthesis; tetrahydrofolate biosynthesis; 4-aminobenzoate from chorismate: step 2/2.</text>
</comment>
<dbReference type="Proteomes" id="UP000316905">
    <property type="component" value="Unassembled WGS sequence"/>
</dbReference>
<evidence type="ECO:0000313" key="13">
    <source>
        <dbReference type="EMBL" id="TWI53426.1"/>
    </source>
</evidence>
<dbReference type="InterPro" id="IPR036038">
    <property type="entry name" value="Aminotransferase-like"/>
</dbReference>
<dbReference type="GO" id="GO:0030170">
    <property type="term" value="F:pyridoxal phosphate binding"/>
    <property type="evidence" value="ECO:0007669"/>
    <property type="project" value="InterPro"/>
</dbReference>
<organism evidence="13 14">
    <name type="scientific">Pseudomonas duriflava</name>
    <dbReference type="NCBI Taxonomy" id="459528"/>
    <lineage>
        <taxon>Bacteria</taxon>
        <taxon>Pseudomonadati</taxon>
        <taxon>Pseudomonadota</taxon>
        <taxon>Gammaproteobacteria</taxon>
        <taxon>Pseudomonadales</taxon>
        <taxon>Pseudomonadaceae</taxon>
        <taxon>Pseudomonas</taxon>
    </lineage>
</organism>
<dbReference type="NCBIfam" id="NF004761">
    <property type="entry name" value="PRK06092.1"/>
    <property type="match status" value="1"/>
</dbReference>
<dbReference type="EC" id="4.1.3.38" evidence="8 12"/>
<dbReference type="GO" id="GO:0008696">
    <property type="term" value="F:4-amino-4-deoxychorismate lyase activity"/>
    <property type="evidence" value="ECO:0007669"/>
    <property type="project" value="UniProtKB-UniRule"/>
</dbReference>
<gene>
    <name evidence="13" type="ORF">IQ22_02641</name>
</gene>
<comment type="catalytic activity">
    <reaction evidence="9">
        <text>4-amino-4-deoxychorismate = 4-aminobenzoate + pyruvate + H(+)</text>
        <dbReference type="Rhea" id="RHEA:16201"/>
        <dbReference type="ChEBI" id="CHEBI:15361"/>
        <dbReference type="ChEBI" id="CHEBI:15378"/>
        <dbReference type="ChEBI" id="CHEBI:17836"/>
        <dbReference type="ChEBI" id="CHEBI:58406"/>
        <dbReference type="EC" id="4.1.3.38"/>
    </reaction>
</comment>
<evidence type="ECO:0000256" key="4">
    <source>
        <dbReference type="ARBA" id="ARBA00022898"/>
    </source>
</evidence>
<protein>
    <recommendedName>
        <fullName evidence="11 12">Aminodeoxychorismate lyase</fullName>
        <ecNumber evidence="8 12">4.1.3.38</ecNumber>
    </recommendedName>
</protein>
<comment type="similarity">
    <text evidence="2">Belongs to the class-IV pyridoxal-phosphate-dependent aminotransferase family.</text>
</comment>
<dbReference type="Gene3D" id="3.20.10.10">
    <property type="entry name" value="D-amino Acid Aminotransferase, subunit A, domain 2"/>
    <property type="match status" value="1"/>
</dbReference>
<dbReference type="PANTHER" id="PTHR42743">
    <property type="entry name" value="AMINO-ACID AMINOTRANSFERASE"/>
    <property type="match status" value="1"/>
</dbReference>
<dbReference type="InterPro" id="IPR017824">
    <property type="entry name" value="Aminodeoxychorismate_lyase_IV"/>
</dbReference>
<evidence type="ECO:0000256" key="12">
    <source>
        <dbReference type="NCBIfam" id="TIGR03461"/>
    </source>
</evidence>
<dbReference type="CDD" id="cd01559">
    <property type="entry name" value="ADCL_like"/>
    <property type="match status" value="1"/>
</dbReference>
<evidence type="ECO:0000256" key="1">
    <source>
        <dbReference type="ARBA" id="ARBA00001933"/>
    </source>
</evidence>
<comment type="function">
    <text evidence="10">Involved in the biosynthesis of p-aminobenzoate (PABA), a precursor of tetrahydrofolate. Converts 4-amino-4-deoxychorismate into 4-aminobenzoate (PABA) and pyruvate.</text>
</comment>
<dbReference type="FunFam" id="3.20.10.10:FF:000002">
    <property type="entry name" value="D-alanine aminotransferase"/>
    <property type="match status" value="1"/>
</dbReference>
<evidence type="ECO:0000256" key="7">
    <source>
        <dbReference type="ARBA" id="ARBA00035633"/>
    </source>
</evidence>
<keyword evidence="5" id="KW-0289">Folate biosynthesis</keyword>
<evidence type="ECO:0000256" key="5">
    <source>
        <dbReference type="ARBA" id="ARBA00022909"/>
    </source>
</evidence>
<keyword evidence="6 13" id="KW-0456">Lyase</keyword>
<dbReference type="PANTHER" id="PTHR42743:SF2">
    <property type="entry name" value="AMINODEOXYCHORISMATE LYASE"/>
    <property type="match status" value="1"/>
</dbReference>
<dbReference type="InterPro" id="IPR050571">
    <property type="entry name" value="Class-IV_PLP-Dep_Aminotrnsfr"/>
</dbReference>
<evidence type="ECO:0000256" key="9">
    <source>
        <dbReference type="ARBA" id="ARBA00049529"/>
    </source>
</evidence>
<reference evidence="13 14" key="1">
    <citation type="journal article" date="2015" name="Stand. Genomic Sci.">
        <title>Genomic Encyclopedia of Bacterial and Archaeal Type Strains, Phase III: the genomes of soil and plant-associated and newly described type strains.</title>
        <authorList>
            <person name="Whitman W.B."/>
            <person name="Woyke T."/>
            <person name="Klenk H.P."/>
            <person name="Zhou Y."/>
            <person name="Lilburn T.G."/>
            <person name="Beck B.J."/>
            <person name="De Vos P."/>
            <person name="Vandamme P."/>
            <person name="Eisen J.A."/>
            <person name="Garrity G."/>
            <person name="Hugenholtz P."/>
            <person name="Kyrpides N.C."/>
        </authorList>
    </citation>
    <scope>NUCLEOTIDE SEQUENCE [LARGE SCALE GENOMIC DNA]</scope>
    <source>
        <strain evidence="13 14">CGMCC 1.6858</strain>
    </source>
</reference>
<keyword evidence="4" id="KW-0663">Pyridoxal phosphate</keyword>
<evidence type="ECO:0000256" key="10">
    <source>
        <dbReference type="ARBA" id="ARBA00054027"/>
    </source>
</evidence>
<dbReference type="OrthoDB" id="9805628at2"/>
<dbReference type="GO" id="GO:0005829">
    <property type="term" value="C:cytosol"/>
    <property type="evidence" value="ECO:0007669"/>
    <property type="project" value="TreeGrafter"/>
</dbReference>
<dbReference type="RefSeq" id="WP_145142432.1">
    <property type="nucleotide sequence ID" value="NZ_VLKY01000008.1"/>
</dbReference>
<sequence length="271" mass="29972">MLEWCNGQPVNGIALRDRGLAYGHGLFETIRVRSAKPRLLDDHLARLKEGCQRLGITVEHSILDAEIAAFCQLIGDGVAKLIVTAGEGARGYAMPSPANSQRILLGSPAPYYAPENSRDGIRVFPCSTRLAIQPRLAGIKHLNRLEQVLARSEWQDPMFAEGLMCDQEGRVIEGVFSNVFIVRNGVLITPALLRCGVAGVMRGLIMRTATRLSIKVEVRDLSWSEFSKADEVFMCNSQYGIWPVRACTEHEWPIGVLTQKLQGEIETILDS</sequence>
<comment type="caution">
    <text evidence="13">The sequence shown here is derived from an EMBL/GenBank/DDBJ whole genome shotgun (WGS) entry which is preliminary data.</text>
</comment>
<dbReference type="NCBIfam" id="TIGR03461">
    <property type="entry name" value="pabC_Proteo"/>
    <property type="match status" value="1"/>
</dbReference>
<dbReference type="InterPro" id="IPR001544">
    <property type="entry name" value="Aminotrans_IV"/>
</dbReference>
<dbReference type="InterPro" id="IPR043132">
    <property type="entry name" value="BCAT-like_C"/>
</dbReference>
<dbReference type="GO" id="GO:0008153">
    <property type="term" value="P:4-aminobenzoate biosynthetic process"/>
    <property type="evidence" value="ECO:0007669"/>
    <property type="project" value="UniProtKB-UniRule"/>
</dbReference>
<keyword evidence="14" id="KW-1185">Reference proteome</keyword>
<comment type="subunit">
    <text evidence="3">Homodimer.</text>
</comment>
<dbReference type="AlphaFoldDB" id="A0A562QBM0"/>
<evidence type="ECO:0000256" key="6">
    <source>
        <dbReference type="ARBA" id="ARBA00023239"/>
    </source>
</evidence>
<dbReference type="EMBL" id="VLKY01000008">
    <property type="protein sequence ID" value="TWI53426.1"/>
    <property type="molecule type" value="Genomic_DNA"/>
</dbReference>
<dbReference type="GO" id="GO:0046656">
    <property type="term" value="P:folic acid biosynthetic process"/>
    <property type="evidence" value="ECO:0007669"/>
    <property type="project" value="UniProtKB-KW"/>
</dbReference>
<dbReference type="InterPro" id="IPR043131">
    <property type="entry name" value="BCAT-like_N"/>
</dbReference>
<dbReference type="SUPFAM" id="SSF56752">
    <property type="entry name" value="D-aminoacid aminotransferase-like PLP-dependent enzymes"/>
    <property type="match status" value="1"/>
</dbReference>
<evidence type="ECO:0000256" key="8">
    <source>
        <dbReference type="ARBA" id="ARBA00035676"/>
    </source>
</evidence>
<dbReference type="Pfam" id="PF01063">
    <property type="entry name" value="Aminotran_4"/>
    <property type="match status" value="1"/>
</dbReference>
<evidence type="ECO:0000256" key="11">
    <source>
        <dbReference type="ARBA" id="ARBA00069174"/>
    </source>
</evidence>
<comment type="cofactor">
    <cofactor evidence="1">
        <name>pyridoxal 5'-phosphate</name>
        <dbReference type="ChEBI" id="CHEBI:597326"/>
    </cofactor>
</comment>
<evidence type="ECO:0000256" key="2">
    <source>
        <dbReference type="ARBA" id="ARBA00009320"/>
    </source>
</evidence>
<accession>A0A562QBM0</accession>
<proteinExistence type="inferred from homology"/>
<evidence type="ECO:0000256" key="3">
    <source>
        <dbReference type="ARBA" id="ARBA00011738"/>
    </source>
</evidence>
<evidence type="ECO:0000313" key="14">
    <source>
        <dbReference type="Proteomes" id="UP000316905"/>
    </source>
</evidence>
<dbReference type="Gene3D" id="3.30.470.10">
    <property type="match status" value="1"/>
</dbReference>
<name>A0A562QBM0_9PSED</name>